<keyword evidence="4" id="KW-1185">Reference proteome</keyword>
<dbReference type="CDD" id="cd07067">
    <property type="entry name" value="HP_PGM_like"/>
    <property type="match status" value="1"/>
</dbReference>
<evidence type="ECO:0000313" key="4">
    <source>
        <dbReference type="Proteomes" id="UP000321726"/>
    </source>
</evidence>
<dbReference type="SMART" id="SM00855">
    <property type="entry name" value="PGAM"/>
    <property type="match status" value="1"/>
</dbReference>
<dbReference type="GO" id="GO:0101006">
    <property type="term" value="F:protein histidine phosphatase activity"/>
    <property type="evidence" value="ECO:0007669"/>
    <property type="project" value="InterPro"/>
</dbReference>
<dbReference type="OrthoDB" id="280692at2"/>
<dbReference type="GO" id="GO:0005737">
    <property type="term" value="C:cytoplasm"/>
    <property type="evidence" value="ECO:0007669"/>
    <property type="project" value="InterPro"/>
</dbReference>
<dbReference type="Proteomes" id="UP000184123">
    <property type="component" value="Unassembled WGS sequence"/>
</dbReference>
<protein>
    <submittedName>
        <fullName evidence="1">Phosphohistidine phosphatase SixA</fullName>
    </submittedName>
    <submittedName>
        <fullName evidence="2">Phosphohistidine phosphatase, SixA</fullName>
    </submittedName>
</protein>
<name>A0A1M7EM95_9GAMM</name>
<dbReference type="InterPro" id="IPR029033">
    <property type="entry name" value="His_PPase_superfam"/>
</dbReference>
<dbReference type="Pfam" id="PF00300">
    <property type="entry name" value="His_Phos_1"/>
    <property type="match status" value="1"/>
</dbReference>
<proteinExistence type="predicted"/>
<dbReference type="STRING" id="44933.SAMN05660971_01709"/>
<dbReference type="Proteomes" id="UP000321726">
    <property type="component" value="Unassembled WGS sequence"/>
</dbReference>
<dbReference type="EMBL" id="BJXU01000035">
    <property type="protein sequence ID" value="GEN23182.1"/>
    <property type="molecule type" value="Genomic_DNA"/>
</dbReference>
<reference evidence="1 4" key="2">
    <citation type="submission" date="2019-07" db="EMBL/GenBank/DDBJ databases">
        <title>Whole genome shotgun sequence of Halomonas cupida NBRC 102219.</title>
        <authorList>
            <person name="Hosoyama A."/>
            <person name="Uohara A."/>
            <person name="Ohji S."/>
            <person name="Ichikawa N."/>
        </authorList>
    </citation>
    <scope>NUCLEOTIDE SEQUENCE [LARGE SCALE GENOMIC DNA]</scope>
    <source>
        <strain evidence="1 4">NBRC 102219</strain>
    </source>
</reference>
<dbReference type="EMBL" id="FRCA01000004">
    <property type="protein sequence ID" value="SHL92932.1"/>
    <property type="molecule type" value="Genomic_DNA"/>
</dbReference>
<dbReference type="InterPro" id="IPR004449">
    <property type="entry name" value="SixA"/>
</dbReference>
<dbReference type="RefSeq" id="WP_073434695.1">
    <property type="nucleotide sequence ID" value="NZ_BJXU01000035.1"/>
</dbReference>
<accession>A0A1M7EM95</accession>
<evidence type="ECO:0000313" key="3">
    <source>
        <dbReference type="Proteomes" id="UP000184123"/>
    </source>
</evidence>
<reference evidence="2 3" key="1">
    <citation type="submission" date="2016-11" db="EMBL/GenBank/DDBJ databases">
        <authorList>
            <person name="Jaros S."/>
            <person name="Januszkiewicz K."/>
            <person name="Wedrychowicz H."/>
        </authorList>
    </citation>
    <scope>NUCLEOTIDE SEQUENCE [LARGE SCALE GENOMIC DNA]</scope>
    <source>
        <strain evidence="2 3">DSM 4740</strain>
    </source>
</reference>
<dbReference type="SUPFAM" id="SSF53254">
    <property type="entry name" value="Phosphoglycerate mutase-like"/>
    <property type="match status" value="1"/>
</dbReference>
<sequence length="163" mass="17427">MASPLLIMRHGEALSGFPDHQRRLSDSGRREVSIMGAWLSAREDLELTKLRVVASPYARAQQTAALVVEALPSVVDIDTLDIITPDDVPEAVVEWLLGEADDVPLLIVSHMPLVAALTGLLVEGRSDYGVGFATAAIAELTGEVRASGCLSLRRLTTPAEVES</sequence>
<dbReference type="AlphaFoldDB" id="A0A1M7EM95"/>
<evidence type="ECO:0000313" key="1">
    <source>
        <dbReference type="EMBL" id="GEN23182.1"/>
    </source>
</evidence>
<dbReference type="NCBIfam" id="TIGR00249">
    <property type="entry name" value="sixA"/>
    <property type="match status" value="1"/>
</dbReference>
<organism evidence="2 3">
    <name type="scientific">Halomonas cupida</name>
    <dbReference type="NCBI Taxonomy" id="44933"/>
    <lineage>
        <taxon>Bacteria</taxon>
        <taxon>Pseudomonadati</taxon>
        <taxon>Pseudomonadota</taxon>
        <taxon>Gammaproteobacteria</taxon>
        <taxon>Oceanospirillales</taxon>
        <taxon>Halomonadaceae</taxon>
        <taxon>Halomonas</taxon>
    </lineage>
</organism>
<evidence type="ECO:0000313" key="2">
    <source>
        <dbReference type="EMBL" id="SHL92932.1"/>
    </source>
</evidence>
<dbReference type="Gene3D" id="3.40.50.1240">
    <property type="entry name" value="Phosphoglycerate mutase-like"/>
    <property type="match status" value="1"/>
</dbReference>
<gene>
    <name evidence="1" type="ORF">HCU01_11310</name>
    <name evidence="2" type="ORF">SAMN05660971_01709</name>
</gene>
<dbReference type="InterPro" id="IPR013078">
    <property type="entry name" value="His_Pase_superF_clade-1"/>
</dbReference>